<dbReference type="EMBL" id="KE647154">
    <property type="protein sequence ID" value="EQB61307.1"/>
    <property type="molecule type" value="Genomic_DNA"/>
</dbReference>
<evidence type="ECO:0000256" key="2">
    <source>
        <dbReference type="ARBA" id="ARBA00022692"/>
    </source>
</evidence>
<feature type="transmembrane region" description="Helical" evidence="5">
    <location>
        <begin position="355"/>
        <end position="379"/>
    </location>
</feature>
<evidence type="ECO:0000256" key="3">
    <source>
        <dbReference type="ARBA" id="ARBA00022989"/>
    </source>
</evidence>
<evidence type="ECO:0000259" key="6">
    <source>
        <dbReference type="Pfam" id="PF00916"/>
    </source>
</evidence>
<evidence type="ECO:0000313" key="7">
    <source>
        <dbReference type="EMBL" id="EQB61307.1"/>
    </source>
</evidence>
<feature type="transmembrane region" description="Helical" evidence="5">
    <location>
        <begin position="260"/>
        <end position="284"/>
    </location>
</feature>
<accession>T0L185</accession>
<keyword evidence="3 5" id="KW-1133">Transmembrane helix</keyword>
<dbReference type="GO" id="GO:0016020">
    <property type="term" value="C:membrane"/>
    <property type="evidence" value="ECO:0007669"/>
    <property type="project" value="UniProtKB-SubCell"/>
</dbReference>
<evidence type="ECO:0000256" key="5">
    <source>
        <dbReference type="SAM" id="Phobius"/>
    </source>
</evidence>
<sequence length="419" mass="47530">MKINKKISAFASSTFLLWTLTILDILSIGTKLYSIESHGDSLISFNMTIYIVNCIISQCIYGGLSSLKVGICAGPIYESVSLTSNIQKICENYTKNSTESITNTFVVIFISTLFFALVSYVLGRFNFGKLLHYIPKNVLYGVMTSIGVNLIKESAKEIYVVPRNAILDLCLFITISLAFLAIYLETRFSKFIFFLPAFSCSILCFFYIIFFTLGFDINWLRNNNFLPQTDSSYITYKSISKFIDFSTFRPNIMIKCIPDMINIIFTNLIHITVNIPIFCNIMNINANINKEFKVQAYGNLISAFFGYPTYFINCHSFFFNKSGGTSKLYSISAGLSLVFMLYFGPKARNILPCILLAFIPMYIGFSFIFSNFIIFLNILPYHQLFIILISAIVGYFFNTLGGLIVGIIVSIVINYYKKV</sequence>
<feature type="transmembrane region" description="Helical" evidence="5">
    <location>
        <begin position="105"/>
        <end position="123"/>
    </location>
</feature>
<evidence type="ECO:0000256" key="4">
    <source>
        <dbReference type="ARBA" id="ARBA00023136"/>
    </source>
</evidence>
<keyword evidence="4 5" id="KW-0472">Membrane</keyword>
<keyword evidence="8" id="KW-1185">Reference proteome</keyword>
<comment type="subcellular location">
    <subcellularLocation>
        <location evidence="1">Membrane</location>
        <topology evidence="1">Multi-pass membrane protein</topology>
    </subcellularLocation>
</comment>
<feature type="domain" description="SLC26A/SulP transporter" evidence="6">
    <location>
        <begin position="52"/>
        <end position="368"/>
    </location>
</feature>
<dbReference type="HOGENOM" id="CLU_036921_1_0_1"/>
<dbReference type="Proteomes" id="UP000053780">
    <property type="component" value="Unassembled WGS sequence"/>
</dbReference>
<dbReference type="Pfam" id="PF00916">
    <property type="entry name" value="Sulfate_transp"/>
    <property type="match status" value="1"/>
</dbReference>
<organism evidence="7 8">
    <name type="scientific">Vairimorpha apis BRL 01</name>
    <dbReference type="NCBI Taxonomy" id="1037528"/>
    <lineage>
        <taxon>Eukaryota</taxon>
        <taxon>Fungi</taxon>
        <taxon>Fungi incertae sedis</taxon>
        <taxon>Microsporidia</taxon>
        <taxon>Nosematidae</taxon>
        <taxon>Vairimorpha</taxon>
    </lineage>
</organism>
<dbReference type="InterPro" id="IPR011547">
    <property type="entry name" value="SLC26A/SulP_dom"/>
</dbReference>
<name>T0L185_9MICR</name>
<evidence type="ECO:0000256" key="1">
    <source>
        <dbReference type="ARBA" id="ARBA00004141"/>
    </source>
</evidence>
<gene>
    <name evidence="7" type="ORF">NAPIS_ORF01119</name>
</gene>
<feature type="transmembrane region" description="Helical" evidence="5">
    <location>
        <begin position="41"/>
        <end position="61"/>
    </location>
</feature>
<feature type="transmembrane region" description="Helical" evidence="5">
    <location>
        <begin position="385"/>
        <end position="416"/>
    </location>
</feature>
<proteinExistence type="predicted"/>
<dbReference type="AlphaFoldDB" id="T0L185"/>
<protein>
    <submittedName>
        <fullName evidence="7">Sulfate transporter family protein</fullName>
    </submittedName>
</protein>
<dbReference type="VEuPathDB" id="MicrosporidiaDB:NAPIS_ORF01119"/>
<feature type="transmembrane region" description="Helical" evidence="5">
    <location>
        <begin position="165"/>
        <end position="184"/>
    </location>
</feature>
<feature type="transmembrane region" description="Helical" evidence="5">
    <location>
        <begin position="191"/>
        <end position="215"/>
    </location>
</feature>
<evidence type="ECO:0000313" key="8">
    <source>
        <dbReference type="Proteomes" id="UP000053780"/>
    </source>
</evidence>
<feature type="transmembrane region" description="Helical" evidence="5">
    <location>
        <begin position="7"/>
        <end position="29"/>
    </location>
</feature>
<keyword evidence="2 5" id="KW-0812">Transmembrane</keyword>
<dbReference type="OrthoDB" id="2190497at2759"/>
<dbReference type="InterPro" id="IPR052706">
    <property type="entry name" value="Membrane-Transporter-like"/>
</dbReference>
<dbReference type="PANTHER" id="PTHR43310:SF4">
    <property type="entry name" value="AFR304WP"/>
    <property type="match status" value="1"/>
</dbReference>
<feature type="transmembrane region" description="Helical" evidence="5">
    <location>
        <begin position="296"/>
        <end position="318"/>
    </location>
</feature>
<dbReference type="PANTHER" id="PTHR43310">
    <property type="entry name" value="SULFATE TRANSPORTER YBAR-RELATED"/>
    <property type="match status" value="1"/>
</dbReference>
<reference evidence="7 8" key="1">
    <citation type="journal article" date="2013" name="BMC Genomics">
        <title>Genome sequencing and comparative genomics of honey bee microsporidia, Nosema apis reveal novel insights into host-parasite interactions.</title>
        <authorList>
            <person name="Chen Yp."/>
            <person name="Pettis J.S."/>
            <person name="Zhao Y."/>
            <person name="Liu X."/>
            <person name="Tallon L.J."/>
            <person name="Sadzewicz L.D."/>
            <person name="Li R."/>
            <person name="Zheng H."/>
            <person name="Huang S."/>
            <person name="Zhang X."/>
            <person name="Hamilton M.C."/>
            <person name="Pernal S.F."/>
            <person name="Melathopoulos A.P."/>
            <person name="Yan X."/>
            <person name="Evans J.D."/>
        </authorList>
    </citation>
    <scope>NUCLEOTIDE SEQUENCE [LARGE SCALE GENOMIC DNA]</scope>
    <source>
        <strain evidence="7 8">BRL 01</strain>
    </source>
</reference>
<feature type="transmembrane region" description="Helical" evidence="5">
    <location>
        <begin position="324"/>
        <end position="343"/>
    </location>
</feature>